<sequence length="131" mass="14555">MNDARRRRYDAQIFKRLLAPTQKLVAFAVALIFAFHVAAHGVWHASGIHLQGVIDDQIHRDDGVDAAGVAAQFGHGRAHGRQIYNNRNTGEILHHHPAGVKGNRRSIWISGVPVGHGQHIFWGDVFTIIFT</sequence>
<proteinExistence type="predicted"/>
<dbReference type="EMBL" id="VSSQ01011417">
    <property type="protein sequence ID" value="MPM46792.1"/>
    <property type="molecule type" value="Genomic_DNA"/>
</dbReference>
<gene>
    <name evidence="1" type="ORF">SDC9_93498</name>
</gene>
<comment type="caution">
    <text evidence="1">The sequence shown here is derived from an EMBL/GenBank/DDBJ whole genome shotgun (WGS) entry which is preliminary data.</text>
</comment>
<reference evidence="1" key="1">
    <citation type="submission" date="2019-08" db="EMBL/GenBank/DDBJ databases">
        <authorList>
            <person name="Kucharzyk K."/>
            <person name="Murdoch R.W."/>
            <person name="Higgins S."/>
            <person name="Loffler F."/>
        </authorList>
    </citation>
    <scope>NUCLEOTIDE SEQUENCE</scope>
</reference>
<organism evidence="1">
    <name type="scientific">bioreactor metagenome</name>
    <dbReference type="NCBI Taxonomy" id="1076179"/>
    <lineage>
        <taxon>unclassified sequences</taxon>
        <taxon>metagenomes</taxon>
        <taxon>ecological metagenomes</taxon>
    </lineage>
</organism>
<evidence type="ECO:0000313" key="1">
    <source>
        <dbReference type="EMBL" id="MPM46792.1"/>
    </source>
</evidence>
<name>A0A645A172_9ZZZZ</name>
<protein>
    <submittedName>
        <fullName evidence="1">Uncharacterized protein</fullName>
    </submittedName>
</protein>
<accession>A0A645A172</accession>
<dbReference type="AlphaFoldDB" id="A0A645A172"/>